<organism evidence="2 3">
    <name type="scientific">Afipia massiliensis</name>
    <dbReference type="NCBI Taxonomy" id="211460"/>
    <lineage>
        <taxon>Bacteria</taxon>
        <taxon>Pseudomonadati</taxon>
        <taxon>Pseudomonadota</taxon>
        <taxon>Alphaproteobacteria</taxon>
        <taxon>Hyphomicrobiales</taxon>
        <taxon>Nitrobacteraceae</taxon>
        <taxon>Afipia</taxon>
    </lineage>
</organism>
<reference evidence="2 3" key="1">
    <citation type="submission" date="2020-08" db="EMBL/GenBank/DDBJ databases">
        <title>Genomic Encyclopedia of Type Strains, Phase IV (KMG-IV): sequencing the most valuable type-strain genomes for metagenomic binning, comparative biology and taxonomic classification.</title>
        <authorList>
            <person name="Goeker M."/>
        </authorList>
    </citation>
    <scope>NUCLEOTIDE SEQUENCE [LARGE SCALE GENOMIC DNA]</scope>
    <source>
        <strain evidence="2 3">DSM 17498</strain>
    </source>
</reference>
<accession>A0A840N250</accession>
<protein>
    <submittedName>
        <fullName evidence="2">Uncharacterized protein</fullName>
    </submittedName>
</protein>
<gene>
    <name evidence="2" type="ORF">HNQ36_002581</name>
</gene>
<dbReference type="AlphaFoldDB" id="A0A840N250"/>
<evidence type="ECO:0000313" key="2">
    <source>
        <dbReference type="EMBL" id="MBB5052607.1"/>
    </source>
</evidence>
<feature type="signal peptide" evidence="1">
    <location>
        <begin position="1"/>
        <end position="25"/>
    </location>
</feature>
<evidence type="ECO:0000313" key="3">
    <source>
        <dbReference type="Proteomes" id="UP000521227"/>
    </source>
</evidence>
<comment type="caution">
    <text evidence="2">The sequence shown here is derived from an EMBL/GenBank/DDBJ whole genome shotgun (WGS) entry which is preliminary data.</text>
</comment>
<keyword evidence="1" id="KW-0732">Signal</keyword>
<feature type="chain" id="PRO_5032971227" evidence="1">
    <location>
        <begin position="26"/>
        <end position="145"/>
    </location>
</feature>
<proteinExistence type="predicted"/>
<dbReference type="Proteomes" id="UP000521227">
    <property type="component" value="Unassembled WGS sequence"/>
</dbReference>
<dbReference type="RefSeq" id="WP_184085550.1">
    <property type="nucleotide sequence ID" value="NZ_JACHIJ010000003.1"/>
</dbReference>
<sequence length="145" mass="15618">MGSRIVSGLKIALVCLPLAAQSASATGNLDCSIDDKQLNFEFSALTGGAGGIVQINQASVEIKVGDDKALRSKRAIELKNIEQQWIYGNELRVRLGISDDKGENLASLILIGTYRADDDTYAGRYVLSVYQSGGEKQFKGRMKCG</sequence>
<name>A0A840N250_9BRAD</name>
<dbReference type="EMBL" id="JACHIJ010000003">
    <property type="protein sequence ID" value="MBB5052607.1"/>
    <property type="molecule type" value="Genomic_DNA"/>
</dbReference>
<evidence type="ECO:0000256" key="1">
    <source>
        <dbReference type="SAM" id="SignalP"/>
    </source>
</evidence>